<protein>
    <submittedName>
        <fullName evidence="2">Uncharacterized protein</fullName>
    </submittedName>
</protein>
<sequence length="40" mass="4821">MVLSSSGRLLSCERHRMNLLNSIFIYIDYPIFISEMFIYF</sequence>
<evidence type="ECO:0000313" key="2">
    <source>
        <dbReference type="EMBL" id="ACI11674.1"/>
    </source>
</evidence>
<organism evidence="2 3">
    <name type="scientific">Klebsiella variicola (strain 342)</name>
    <name type="common">Klebsiella pneumoniae</name>
    <dbReference type="NCBI Taxonomy" id="507522"/>
    <lineage>
        <taxon>Bacteria</taxon>
        <taxon>Pseudomonadati</taxon>
        <taxon>Pseudomonadota</taxon>
        <taxon>Gammaproteobacteria</taxon>
        <taxon>Enterobacterales</taxon>
        <taxon>Enterobacteriaceae</taxon>
        <taxon>Klebsiella/Raoultella group</taxon>
        <taxon>Klebsiella</taxon>
        <taxon>Klebsiella pneumoniae complex</taxon>
    </lineage>
</organism>
<dbReference type="AlphaFoldDB" id="B5XWG0"/>
<name>B5XWG0_KLEV3</name>
<proteinExistence type="predicted"/>
<gene>
    <name evidence="2" type="ordered locus">KPK_2290</name>
</gene>
<evidence type="ECO:0000313" key="3">
    <source>
        <dbReference type="Proteomes" id="UP000001734"/>
    </source>
</evidence>
<reference evidence="2 3" key="1">
    <citation type="journal article" date="2008" name="PLoS Genet.">
        <title>Complete genome sequence of the N2-fixing broad host range endophyte Klebsiella pneumoniae 342 and virulence predictions verified in mice.</title>
        <authorList>
            <person name="Fouts D.E."/>
            <person name="Tyler H.L."/>
            <person name="DeBoy R.T."/>
            <person name="Daugherty S."/>
            <person name="Ren Q."/>
            <person name="Badger J.H."/>
            <person name="Durkin A.S."/>
            <person name="Huot H."/>
            <person name="Shrivastava S."/>
            <person name="Kothari S."/>
            <person name="Dodson R.J."/>
            <person name="Mohamoud Y."/>
            <person name="Khouri H."/>
            <person name="Roesch L.F."/>
            <person name="Krogfelt K.A."/>
            <person name="Struve C."/>
            <person name="Triplett E.W."/>
            <person name="Methe B.A."/>
        </authorList>
    </citation>
    <scope>NUCLEOTIDE SEQUENCE [LARGE SCALE GENOMIC DNA]</scope>
    <source>
        <strain evidence="2 3">342</strain>
    </source>
</reference>
<dbReference type="EMBL" id="CP000964">
    <property type="protein sequence ID" value="ACI11674.1"/>
    <property type="molecule type" value="Genomic_DNA"/>
</dbReference>
<keyword evidence="1" id="KW-0812">Transmembrane</keyword>
<feature type="transmembrane region" description="Helical" evidence="1">
    <location>
        <begin position="20"/>
        <end position="39"/>
    </location>
</feature>
<evidence type="ECO:0000256" key="1">
    <source>
        <dbReference type="SAM" id="Phobius"/>
    </source>
</evidence>
<keyword evidence="1" id="KW-0472">Membrane</keyword>
<dbReference type="Proteomes" id="UP000001734">
    <property type="component" value="Chromosome"/>
</dbReference>
<accession>B5XWG0</accession>
<dbReference type="KEGG" id="kpe:KPK_2290"/>
<dbReference type="HOGENOM" id="CLU_3291117_0_0_6"/>
<dbReference type="BioCyc" id="KPNE507522:GI0B-2282-MONOMER"/>
<keyword evidence="1" id="KW-1133">Transmembrane helix</keyword>